<proteinExistence type="predicted"/>
<organism evidence="4">
    <name type="scientific">Myoviridae sp. ctvxP16</name>
    <dbReference type="NCBI Taxonomy" id="2825205"/>
    <lineage>
        <taxon>Viruses</taxon>
        <taxon>Duplodnaviria</taxon>
        <taxon>Heunggongvirae</taxon>
        <taxon>Uroviricota</taxon>
        <taxon>Caudoviricetes</taxon>
    </lineage>
</organism>
<evidence type="ECO:0000259" key="3">
    <source>
        <dbReference type="Pfam" id="PF05065"/>
    </source>
</evidence>
<dbReference type="Gene3D" id="3.30.2400.10">
    <property type="entry name" value="Major capsid protein gp5"/>
    <property type="match status" value="1"/>
</dbReference>
<dbReference type="InterPro" id="IPR054612">
    <property type="entry name" value="Phage_capsid-like_C"/>
</dbReference>
<protein>
    <submittedName>
        <fullName evidence="4">Major capsid protein</fullName>
    </submittedName>
</protein>
<dbReference type="Gene3D" id="3.30.2320.10">
    <property type="entry name" value="hypothetical protein PF0899 domain"/>
    <property type="match status" value="1"/>
</dbReference>
<dbReference type="GO" id="GO:0044423">
    <property type="term" value="C:virion component"/>
    <property type="evidence" value="ECO:0007669"/>
    <property type="project" value="UniProtKB-KW"/>
</dbReference>
<dbReference type="SUPFAM" id="SSF56563">
    <property type="entry name" value="Major capsid protein gp5"/>
    <property type="match status" value="1"/>
</dbReference>
<keyword evidence="2" id="KW-0946">Virion</keyword>
<dbReference type="Pfam" id="PF05065">
    <property type="entry name" value="Phage_capsid"/>
    <property type="match status" value="1"/>
</dbReference>
<reference evidence="4" key="1">
    <citation type="journal article" date="2021" name="Proc. Natl. Acad. Sci. U.S.A.">
        <title>A Catalog of Tens of Thousands of Viruses from Human Metagenomes Reveals Hidden Associations with Chronic Diseases.</title>
        <authorList>
            <person name="Tisza M.J."/>
            <person name="Buck C.B."/>
        </authorList>
    </citation>
    <scope>NUCLEOTIDE SEQUENCE</scope>
    <source>
        <strain evidence="4">CtvxP16</strain>
    </source>
</reference>
<dbReference type="EMBL" id="BK016138">
    <property type="protein sequence ID" value="DAF97907.1"/>
    <property type="molecule type" value="Genomic_DNA"/>
</dbReference>
<comment type="subcellular location">
    <subcellularLocation>
        <location evidence="1">Virion</location>
    </subcellularLocation>
</comment>
<feature type="domain" description="Phage capsid-like C-terminal" evidence="3">
    <location>
        <begin position="145"/>
        <end position="375"/>
    </location>
</feature>
<name>A0A8S5UTX8_9CAUD</name>
<evidence type="ECO:0000256" key="1">
    <source>
        <dbReference type="ARBA" id="ARBA00004328"/>
    </source>
</evidence>
<evidence type="ECO:0000313" key="4">
    <source>
        <dbReference type="EMBL" id="DAF97907.1"/>
    </source>
</evidence>
<evidence type="ECO:0000256" key="2">
    <source>
        <dbReference type="ARBA" id="ARBA00022844"/>
    </source>
</evidence>
<sequence>MKKLSEIIARRQEITAQLELNKRKAMEKDIDSATLDKLLEETRSLNAEYSALKMEEIELRSQIEQQPTLDNPIGSGSEQAVEERRAFDKLDKMTLRQKVAFSIGRQARGGTFSEIEVRALGTALTTTAKTYVAASASADGVNNAGVFIPTNIVFDLLRSEKKLSPILEDIIFTNTPGLTSFPVRKSRSNAKYEAEGMFTEGDGQMEWEVLQGKAGYIQTNIAITDEVSAMTDEEFGAYIVEQLLQDFNEDWAKEIIYGTGTGEAIKGITIGALDGSYTGTAFDGIIAGVKLCTGQFRRGAKIYVAQDIADDILFAKNKNGSFQYPVINNPTGILSVGTMSVAVDENLKAGDFIIGNVGKYYKANNLIPLHIEKERKVGKRITQIFAGQYLCTLPLAGAFVYGKKTTASAGGNSDAGGGPGSGT</sequence>
<dbReference type="NCBIfam" id="TIGR01554">
    <property type="entry name" value="major_cap_HK97"/>
    <property type="match status" value="1"/>
</dbReference>
<dbReference type="InterPro" id="IPR024455">
    <property type="entry name" value="Phage_capsid"/>
</dbReference>
<accession>A0A8S5UTX8</accession>